<reference evidence="1" key="2">
    <citation type="submission" date="2021-10" db="EMBL/GenBank/DDBJ databases">
        <title>Phylogenomics reveals ancestral predisposition of the termite-cultivated fungus Termitomyces towards a domesticated lifestyle.</title>
        <authorList>
            <person name="Auxier B."/>
            <person name="Grum-Grzhimaylo A."/>
            <person name="Cardenas M.E."/>
            <person name="Lodge J.D."/>
            <person name="Laessoe T."/>
            <person name="Pedersen O."/>
            <person name="Smith M.E."/>
            <person name="Kuyper T.W."/>
            <person name="Franco-Molano E.A."/>
            <person name="Baroni T.J."/>
            <person name="Aanen D.K."/>
        </authorList>
    </citation>
    <scope>NUCLEOTIDE SEQUENCE</scope>
    <source>
        <strain evidence="1">D49</strain>
    </source>
</reference>
<protein>
    <submittedName>
        <fullName evidence="1">Uncharacterized protein</fullName>
    </submittedName>
</protein>
<name>A0A9P7G4Z4_9AGAR</name>
<feature type="non-terminal residue" evidence="1">
    <location>
        <position position="1"/>
    </location>
</feature>
<reference evidence="1" key="1">
    <citation type="submission" date="2021-02" db="EMBL/GenBank/DDBJ databases">
        <authorList>
            <person name="Nieuwenhuis M."/>
            <person name="Van De Peppel L.J.J."/>
        </authorList>
    </citation>
    <scope>NUCLEOTIDE SEQUENCE</scope>
    <source>
        <strain evidence="1">D49</strain>
    </source>
</reference>
<comment type="caution">
    <text evidence="1">The sequence shown here is derived from an EMBL/GenBank/DDBJ whole genome shotgun (WGS) entry which is preliminary data.</text>
</comment>
<organism evidence="1 2">
    <name type="scientific">Sphagnurus paluster</name>
    <dbReference type="NCBI Taxonomy" id="117069"/>
    <lineage>
        <taxon>Eukaryota</taxon>
        <taxon>Fungi</taxon>
        <taxon>Dikarya</taxon>
        <taxon>Basidiomycota</taxon>
        <taxon>Agaricomycotina</taxon>
        <taxon>Agaricomycetes</taxon>
        <taxon>Agaricomycetidae</taxon>
        <taxon>Agaricales</taxon>
        <taxon>Tricholomatineae</taxon>
        <taxon>Lyophyllaceae</taxon>
        <taxon>Sphagnurus</taxon>
    </lineage>
</organism>
<evidence type="ECO:0000313" key="2">
    <source>
        <dbReference type="Proteomes" id="UP000717328"/>
    </source>
</evidence>
<keyword evidence="2" id="KW-1185">Reference proteome</keyword>
<dbReference type="EMBL" id="JABCKI010003231">
    <property type="protein sequence ID" value="KAG5642964.1"/>
    <property type="molecule type" value="Genomic_DNA"/>
</dbReference>
<accession>A0A9P7G4Z4</accession>
<dbReference type="Proteomes" id="UP000717328">
    <property type="component" value="Unassembled WGS sequence"/>
</dbReference>
<gene>
    <name evidence="1" type="ORF">H0H81_010355</name>
</gene>
<dbReference type="AlphaFoldDB" id="A0A9P7G4Z4"/>
<proteinExistence type="predicted"/>
<evidence type="ECO:0000313" key="1">
    <source>
        <dbReference type="EMBL" id="KAG5642964.1"/>
    </source>
</evidence>
<sequence>ETRDHLRAEKNRAVHAKNVQKSRAVNHSAAKLSELQREGSSCHFADAGIRGVELDWHEIEDLEEADE</sequence>